<protein>
    <recommendedName>
        <fullName evidence="1">N-acyl amino acid synthase FeeM catalytic core domain-containing protein</fullName>
    </recommendedName>
</protein>
<evidence type="ECO:0000313" key="2">
    <source>
        <dbReference type="EMBL" id="OIQ96539.1"/>
    </source>
</evidence>
<proteinExistence type="predicted"/>
<dbReference type="AlphaFoldDB" id="A0A1J5S472"/>
<gene>
    <name evidence="2" type="ORF">GALL_214760</name>
</gene>
<sequence length="433" mass="49940">MMLNKFVRWYRQVARRATGVLPRRMRFAVFRNMIRCDVAPPDKLVLKVAETREELEDCFSLLHDAYVRVGFMKPDPSGMRATIYHALPTTTTLLAKYDGRIVGTISLIRESPFGFPMQKIFNIEAIRRAGGNIAEVSALAVHRRFQAMGGVILFPLMKFMYEYSTKLFDTRHLVIAVNPRHIGFYESILFFKRLKQNPVAHYDFVNGAPAVGAHVDLKAAPEIYKRYYGNKEPAKNLYRYFIDLHMPNIIFPDKRFYTTNDPVMTPELLDYFFNQRTAVFAGLSDDEIRRFHAIYDLPAYKKVLPPLPEGGERDADYPKRHQRFSVVCPAELVIGRGRLQRNYALQVVECSMNGFRARSALALPLEVEGTARIDLGRTDQSQLRVTILRKARSDRDTYVLKVDEPDLAWRKFVSALRKASIHSDLDNATRYLE</sequence>
<feature type="domain" description="N-acyl amino acid synthase FeeM catalytic core" evidence="1">
    <location>
        <begin position="57"/>
        <end position="216"/>
    </location>
</feature>
<dbReference type="InterPro" id="IPR054597">
    <property type="entry name" value="FeeM_cat"/>
</dbReference>
<dbReference type="SUPFAM" id="SSF55729">
    <property type="entry name" value="Acyl-CoA N-acyltransferases (Nat)"/>
    <property type="match status" value="1"/>
</dbReference>
<dbReference type="EMBL" id="MLJW01000147">
    <property type="protein sequence ID" value="OIQ96539.1"/>
    <property type="molecule type" value="Genomic_DNA"/>
</dbReference>
<accession>A0A1J5S472</accession>
<comment type="caution">
    <text evidence="2">The sequence shown here is derived from an EMBL/GenBank/DDBJ whole genome shotgun (WGS) entry which is preliminary data.</text>
</comment>
<dbReference type="Pfam" id="PF21926">
    <property type="entry name" value="FeeM"/>
    <property type="match status" value="1"/>
</dbReference>
<evidence type="ECO:0000259" key="1">
    <source>
        <dbReference type="Pfam" id="PF21926"/>
    </source>
</evidence>
<organism evidence="2">
    <name type="scientific">mine drainage metagenome</name>
    <dbReference type="NCBI Taxonomy" id="410659"/>
    <lineage>
        <taxon>unclassified sequences</taxon>
        <taxon>metagenomes</taxon>
        <taxon>ecological metagenomes</taxon>
    </lineage>
</organism>
<dbReference type="InterPro" id="IPR016181">
    <property type="entry name" value="Acyl_CoA_acyltransferase"/>
</dbReference>
<dbReference type="Gene3D" id="3.40.630.30">
    <property type="match status" value="1"/>
</dbReference>
<reference evidence="2" key="1">
    <citation type="submission" date="2016-10" db="EMBL/GenBank/DDBJ databases">
        <title>Sequence of Gallionella enrichment culture.</title>
        <authorList>
            <person name="Poehlein A."/>
            <person name="Muehling M."/>
            <person name="Daniel R."/>
        </authorList>
    </citation>
    <scope>NUCLEOTIDE SEQUENCE</scope>
</reference>
<name>A0A1J5S472_9ZZZZ</name>